<dbReference type="EMBL" id="UGTB01000004">
    <property type="protein sequence ID" value="SUB61043.1"/>
    <property type="molecule type" value="Genomic_DNA"/>
</dbReference>
<reference evidence="1 2" key="1">
    <citation type="submission" date="2018-06" db="EMBL/GenBank/DDBJ databases">
        <authorList>
            <consortium name="Pathogen Informatics"/>
            <person name="Doyle S."/>
        </authorList>
    </citation>
    <scope>NUCLEOTIDE SEQUENCE [LARGE SCALE GENOMIC DNA]</scope>
    <source>
        <strain evidence="1 2">NCTC11460</strain>
    </source>
</reference>
<protein>
    <submittedName>
        <fullName evidence="1">Uncharacterized protein</fullName>
    </submittedName>
</protein>
<organism evidence="1 2">
    <name type="scientific">Peptostreptococcus anaerobius</name>
    <dbReference type="NCBI Taxonomy" id="1261"/>
    <lineage>
        <taxon>Bacteria</taxon>
        <taxon>Bacillati</taxon>
        <taxon>Bacillota</taxon>
        <taxon>Clostridia</taxon>
        <taxon>Peptostreptococcales</taxon>
        <taxon>Peptostreptococcaceae</taxon>
        <taxon>Peptostreptococcus</taxon>
    </lineage>
</organism>
<proteinExistence type="predicted"/>
<name>A0A379CFC1_9FIRM</name>
<dbReference type="RefSeq" id="WP_002845611.1">
    <property type="nucleotide sequence ID" value="NZ_FOVA01000002.1"/>
</dbReference>
<dbReference type="AlphaFoldDB" id="A0A379CFC1"/>
<sequence>MDEERLEAIITLVDDYTEHVLPIIQRTKELKDTLDKVKTDIPAPKDNATPIYKRIMSLISKIKKEKITPKEVLIRGAKAAKKLAEIRKEAMLLNAKRIALNIKNTSTASIAKLGRKLKDIVKKRWDARVGVKDKASGTLGKIKAMLGVLAAGVVIKATMQKGMELEQQKVSMEHFMGVGNQGKSQSQIKSMTNSYIKQLRANANATPFETGEVIKAGTRALTISGGDTRQSMKLVKLAEDMAASDPNKNMGDAIEALADAKMGEFERLKEFGFKGTKEDFDKAGGDFFKMKSKDGQTLDGLFGGLAAKQSKTSSGMLSTIKGNIGNLQQNLGTGILEGIKPALAQGVSLFSQFGDNAGVSLGQKIGGGLSNLIQGLMGLASGIDLGGIFESFKTGVQPAIDLFQTFYNHIKNKTPESQAILQIFGTIVRTVFEAMRPVVQLAGDVIKGVMRWIAEHSREIQSVIQALKVIWDIAWKAITLAVMTAGKLIRPVINGIVTVVGGIADAINGAKRAWDNFKKAISGGAHIKVTKEEITERHRHAYGQARVPYNNYNATLHEGERVLTKQEANQYDNNKGKSSGVNINIYGLAVREQADIDLIAARIVKKMNIAIAGGV</sequence>
<evidence type="ECO:0000313" key="2">
    <source>
        <dbReference type="Proteomes" id="UP000255101"/>
    </source>
</evidence>
<gene>
    <name evidence="1" type="ORF">NCTC11460_00960</name>
</gene>
<accession>A0A379CFC1</accession>
<evidence type="ECO:0000313" key="1">
    <source>
        <dbReference type="EMBL" id="SUB61043.1"/>
    </source>
</evidence>
<dbReference type="Proteomes" id="UP000255101">
    <property type="component" value="Unassembled WGS sequence"/>
</dbReference>